<organism evidence="2 3">
    <name type="scientific">Palleronia marisminoris</name>
    <dbReference type="NCBI Taxonomy" id="315423"/>
    <lineage>
        <taxon>Bacteria</taxon>
        <taxon>Pseudomonadati</taxon>
        <taxon>Pseudomonadota</taxon>
        <taxon>Alphaproteobacteria</taxon>
        <taxon>Rhodobacterales</taxon>
        <taxon>Roseobacteraceae</taxon>
        <taxon>Palleronia</taxon>
    </lineage>
</organism>
<evidence type="ECO:0000313" key="2">
    <source>
        <dbReference type="EMBL" id="SLN53978.1"/>
    </source>
</evidence>
<sequence>MSDDTIPGDKGTGTASFPIAGAVVGTDEVRGDDEQMTEEQAAHLRQLCEKHDEPFDANLTRRQANERIDALEKM</sequence>
<dbReference type="Pfam" id="PF11272">
    <property type="entry name" value="DUF3072"/>
    <property type="match status" value="1"/>
</dbReference>
<gene>
    <name evidence="2" type="ORF">PAM7066_02545</name>
</gene>
<evidence type="ECO:0000313" key="3">
    <source>
        <dbReference type="Proteomes" id="UP000193870"/>
    </source>
</evidence>
<protein>
    <recommendedName>
        <fullName evidence="4">DUF3072 domain-containing protein</fullName>
    </recommendedName>
</protein>
<proteinExistence type="predicted"/>
<evidence type="ECO:0008006" key="4">
    <source>
        <dbReference type="Google" id="ProtNLM"/>
    </source>
</evidence>
<dbReference type="InterPro" id="IPR021425">
    <property type="entry name" value="DUF3072"/>
</dbReference>
<dbReference type="Proteomes" id="UP000193870">
    <property type="component" value="Unassembled WGS sequence"/>
</dbReference>
<feature type="region of interest" description="Disordered" evidence="1">
    <location>
        <begin position="1"/>
        <end position="35"/>
    </location>
</feature>
<dbReference type="OrthoDB" id="7871968at2"/>
<evidence type="ECO:0000256" key="1">
    <source>
        <dbReference type="SAM" id="MobiDB-lite"/>
    </source>
</evidence>
<reference evidence="2 3" key="1">
    <citation type="submission" date="2017-03" db="EMBL/GenBank/DDBJ databases">
        <authorList>
            <person name="Afonso C.L."/>
            <person name="Miller P.J."/>
            <person name="Scott M.A."/>
            <person name="Spackman E."/>
            <person name="Goraichik I."/>
            <person name="Dimitrov K.M."/>
            <person name="Suarez D.L."/>
            <person name="Swayne D.E."/>
        </authorList>
    </citation>
    <scope>NUCLEOTIDE SEQUENCE [LARGE SCALE GENOMIC DNA]</scope>
    <source>
        <strain evidence="2 3">CECT 7066</strain>
    </source>
</reference>
<keyword evidence="3" id="KW-1185">Reference proteome</keyword>
<accession>A0A1Y5T1T2</accession>
<dbReference type="STRING" id="315423.SAMN04488020_10772"/>
<dbReference type="RefSeq" id="WP_085854548.1">
    <property type="nucleotide sequence ID" value="NZ_FOPF01000007.1"/>
</dbReference>
<dbReference type="EMBL" id="FWFV01000007">
    <property type="protein sequence ID" value="SLN53978.1"/>
    <property type="molecule type" value="Genomic_DNA"/>
</dbReference>
<dbReference type="AlphaFoldDB" id="A0A1Y5T1T2"/>
<name>A0A1Y5T1T2_9RHOB</name>